<dbReference type="PANTHER" id="PTHR24388">
    <property type="entry name" value="ZINC FINGER PROTEIN"/>
    <property type="match status" value="1"/>
</dbReference>
<keyword evidence="10" id="KW-1185">Reference proteome</keyword>
<sequence length="113" mass="13405">HLLYHKRKRIKGNSVGESGIICDICGKWLKLQRSLEPHIKKCHNKTVLKFKCKAFGCDRSYPNEKFLKRHMDRHKGKIFSCDLCNFDYKDKQYLKIHMAKHHLKSDAPFKCSE</sequence>
<evidence type="ECO:0000256" key="7">
    <source>
        <dbReference type="ARBA" id="ARBA00023242"/>
    </source>
</evidence>
<evidence type="ECO:0000313" key="10">
    <source>
        <dbReference type="Proteomes" id="UP000092462"/>
    </source>
</evidence>
<dbReference type="Proteomes" id="UP000092462">
    <property type="component" value="Unassembled WGS sequence"/>
</dbReference>
<reference evidence="9" key="1">
    <citation type="submission" date="2022-08" db="UniProtKB">
        <authorList>
            <consortium name="EnsemblMetazoa"/>
        </authorList>
    </citation>
    <scope>IDENTIFICATION</scope>
    <source>
        <strain evidence="9">Israel</strain>
    </source>
</reference>
<proteinExistence type="inferred from homology"/>
<keyword evidence="3" id="KW-0677">Repeat</keyword>
<dbReference type="InterPro" id="IPR013087">
    <property type="entry name" value="Znf_C2H2_type"/>
</dbReference>
<dbReference type="AlphaFoldDB" id="A0A1B0D7R0"/>
<dbReference type="EMBL" id="AJVK01027129">
    <property type="status" value="NOT_ANNOTATED_CDS"/>
    <property type="molecule type" value="Genomic_DNA"/>
</dbReference>
<organism evidence="9 10">
    <name type="scientific">Phlebotomus papatasi</name>
    <name type="common">Sandfly</name>
    <dbReference type="NCBI Taxonomy" id="29031"/>
    <lineage>
        <taxon>Eukaryota</taxon>
        <taxon>Metazoa</taxon>
        <taxon>Ecdysozoa</taxon>
        <taxon>Arthropoda</taxon>
        <taxon>Hexapoda</taxon>
        <taxon>Insecta</taxon>
        <taxon>Pterygota</taxon>
        <taxon>Neoptera</taxon>
        <taxon>Endopterygota</taxon>
        <taxon>Diptera</taxon>
        <taxon>Nematocera</taxon>
        <taxon>Psychodoidea</taxon>
        <taxon>Psychodidae</taxon>
        <taxon>Phlebotomus</taxon>
        <taxon>Phlebotomus</taxon>
    </lineage>
</organism>
<keyword evidence="5" id="KW-0862">Zinc</keyword>
<keyword evidence="4" id="KW-0863">Zinc-finger</keyword>
<dbReference type="VEuPathDB" id="VectorBase:PPAPM1_011306"/>
<dbReference type="SMART" id="SM00355">
    <property type="entry name" value="ZnF_C2H2"/>
    <property type="match status" value="3"/>
</dbReference>
<accession>A0A1B0D7R0</accession>
<dbReference type="Pfam" id="PF00096">
    <property type="entry name" value="zf-C2H2"/>
    <property type="match status" value="2"/>
</dbReference>
<dbReference type="GO" id="GO:0000981">
    <property type="term" value="F:DNA-binding transcription factor activity, RNA polymerase II-specific"/>
    <property type="evidence" value="ECO:0007669"/>
    <property type="project" value="TreeGrafter"/>
</dbReference>
<dbReference type="PANTHER" id="PTHR24388:SF54">
    <property type="entry name" value="PROTEIN ESCARGOT"/>
    <property type="match status" value="1"/>
</dbReference>
<dbReference type="InterPro" id="IPR050527">
    <property type="entry name" value="Snail/Krueppel_Znf"/>
</dbReference>
<dbReference type="GO" id="GO:0000978">
    <property type="term" value="F:RNA polymerase II cis-regulatory region sequence-specific DNA binding"/>
    <property type="evidence" value="ECO:0007669"/>
    <property type="project" value="TreeGrafter"/>
</dbReference>
<keyword evidence="2" id="KW-0479">Metal-binding</keyword>
<keyword evidence="6" id="KW-0238">DNA-binding</keyword>
<dbReference type="GO" id="GO:0005634">
    <property type="term" value="C:nucleus"/>
    <property type="evidence" value="ECO:0007669"/>
    <property type="project" value="UniProtKB-SubCell"/>
</dbReference>
<evidence type="ECO:0000256" key="6">
    <source>
        <dbReference type="ARBA" id="ARBA00023125"/>
    </source>
</evidence>
<comment type="similarity">
    <text evidence="8">Belongs to the snail C2H2-type zinc-finger protein family.</text>
</comment>
<name>A0A1B0D7R0_PHLPP</name>
<dbReference type="Gene3D" id="3.30.160.60">
    <property type="entry name" value="Classic Zinc Finger"/>
    <property type="match status" value="2"/>
</dbReference>
<dbReference type="EnsemblMetazoa" id="PPAI003583-RA">
    <property type="protein sequence ID" value="PPAI003583-PA"/>
    <property type="gene ID" value="PPAI003583"/>
</dbReference>
<evidence type="ECO:0000256" key="3">
    <source>
        <dbReference type="ARBA" id="ARBA00022737"/>
    </source>
</evidence>
<evidence type="ECO:0000256" key="2">
    <source>
        <dbReference type="ARBA" id="ARBA00022723"/>
    </source>
</evidence>
<evidence type="ECO:0000313" key="9">
    <source>
        <dbReference type="EnsemblMetazoa" id="PPAI003583-PA"/>
    </source>
</evidence>
<comment type="subcellular location">
    <subcellularLocation>
        <location evidence="1">Nucleus</location>
    </subcellularLocation>
</comment>
<evidence type="ECO:0000256" key="4">
    <source>
        <dbReference type="ARBA" id="ARBA00022771"/>
    </source>
</evidence>
<dbReference type="PROSITE" id="PS00028">
    <property type="entry name" value="ZINC_FINGER_C2H2_1"/>
    <property type="match status" value="3"/>
</dbReference>
<evidence type="ECO:0000256" key="8">
    <source>
        <dbReference type="ARBA" id="ARBA00037948"/>
    </source>
</evidence>
<evidence type="ECO:0000256" key="5">
    <source>
        <dbReference type="ARBA" id="ARBA00022833"/>
    </source>
</evidence>
<dbReference type="GO" id="GO:0008270">
    <property type="term" value="F:zinc ion binding"/>
    <property type="evidence" value="ECO:0007669"/>
    <property type="project" value="UniProtKB-KW"/>
</dbReference>
<dbReference type="VEuPathDB" id="VectorBase:PPAI003583"/>
<dbReference type="InterPro" id="IPR036236">
    <property type="entry name" value="Znf_C2H2_sf"/>
</dbReference>
<keyword evidence="7" id="KW-0539">Nucleus</keyword>
<dbReference type="SUPFAM" id="SSF57667">
    <property type="entry name" value="beta-beta-alpha zinc fingers"/>
    <property type="match status" value="1"/>
</dbReference>
<protein>
    <submittedName>
        <fullName evidence="9">Uncharacterized protein</fullName>
    </submittedName>
</protein>
<evidence type="ECO:0000256" key="1">
    <source>
        <dbReference type="ARBA" id="ARBA00004123"/>
    </source>
</evidence>
<dbReference type="PROSITE" id="PS50157">
    <property type="entry name" value="ZINC_FINGER_C2H2_2"/>
    <property type="match status" value="1"/>
</dbReference>